<evidence type="ECO:0000259" key="6">
    <source>
        <dbReference type="Pfam" id="PF12945"/>
    </source>
</evidence>
<dbReference type="GO" id="GO:0035438">
    <property type="term" value="F:cyclic-di-GMP binding"/>
    <property type="evidence" value="ECO:0007669"/>
    <property type="project" value="InterPro"/>
</dbReference>
<dbReference type="Pfam" id="PF07238">
    <property type="entry name" value="PilZ"/>
    <property type="match status" value="1"/>
</dbReference>
<dbReference type="EMBL" id="LHPI01000001">
    <property type="protein sequence ID" value="KOO08927.1"/>
    <property type="molecule type" value="Genomic_DNA"/>
</dbReference>
<evidence type="ECO:0000256" key="3">
    <source>
        <dbReference type="ARBA" id="ARBA00023143"/>
    </source>
</evidence>
<feature type="compositionally biased region" description="Basic and acidic residues" evidence="4">
    <location>
        <begin position="1"/>
        <end position="20"/>
    </location>
</feature>
<sequence length="245" mass="27543">MNTQAVEKDQDSHPESKDRSVTTVHSADALAMIEHGGELTMGITTPVGMTFRCKTAFIGTHSSSMILAELPDKVPETDLDHFFQEGFWSTIRAISPRGEGAVIHFRSQIHHIVKDPLPMVMLSIPPTMQVSQLRKEPRFEVNLEAKVVSEGRKFDCEIRDLSKSGCRFITSPLNHTFQIGEEIALYVLIKSGRVSSFEPLYGTVCNLQRSMQYAKYGVKFNEPGKTNAKDLLSHFKFDGTRLRLK</sequence>
<keyword evidence="3" id="KW-0975">Bacterial flagellum</keyword>
<protein>
    <submittedName>
        <fullName evidence="7">Cation tolerance protein CutA</fullName>
    </submittedName>
</protein>
<name>A0A0M0I493_9VIBR</name>
<dbReference type="Gene3D" id="2.30.110.10">
    <property type="entry name" value="Electron Transport, Fmn-binding Protein, Chain A"/>
    <property type="match status" value="1"/>
</dbReference>
<reference evidence="8" key="1">
    <citation type="submission" date="2015-08" db="EMBL/GenBank/DDBJ databases">
        <title>Vibrio galatheae sp. nov., a novel member of the Vibrionaceae family isolated from the Solomon Islands.</title>
        <authorList>
            <person name="Giubergia S."/>
            <person name="Machado H."/>
            <person name="Mateiu R.V."/>
            <person name="Gram L."/>
        </authorList>
    </citation>
    <scope>NUCLEOTIDE SEQUENCE [LARGE SCALE GENOMIC DNA]</scope>
    <source>
        <strain evidence="8">DSM 19134</strain>
    </source>
</reference>
<dbReference type="InterPro" id="IPR012349">
    <property type="entry name" value="Split_barrel_FMN-bd"/>
</dbReference>
<keyword evidence="1" id="KW-0973">c-di-GMP</keyword>
<dbReference type="RefSeq" id="WP_053407179.1">
    <property type="nucleotide sequence ID" value="NZ_DAIPHI010000159.1"/>
</dbReference>
<dbReference type="AlphaFoldDB" id="A0A0M0I493"/>
<dbReference type="Pfam" id="PF12945">
    <property type="entry name" value="PilZNR"/>
    <property type="match status" value="1"/>
</dbReference>
<evidence type="ECO:0000256" key="1">
    <source>
        <dbReference type="ARBA" id="ARBA00022636"/>
    </source>
</evidence>
<feature type="domain" description="Type III secretion system flagellar brake protein YcgR PilZN" evidence="6">
    <location>
        <begin position="37"/>
        <end position="125"/>
    </location>
</feature>
<dbReference type="PATRIC" id="fig|171383.3.peg.153"/>
<gene>
    <name evidence="7" type="ORF">AKJ31_00745</name>
</gene>
<evidence type="ECO:0000313" key="8">
    <source>
        <dbReference type="Proteomes" id="UP000037530"/>
    </source>
</evidence>
<dbReference type="OrthoDB" id="5586887at2"/>
<dbReference type="Proteomes" id="UP000037530">
    <property type="component" value="Unassembled WGS sequence"/>
</dbReference>
<keyword evidence="8" id="KW-1185">Reference proteome</keyword>
<dbReference type="SUPFAM" id="SSF141371">
    <property type="entry name" value="PilZ domain-like"/>
    <property type="match status" value="2"/>
</dbReference>
<evidence type="ECO:0000256" key="4">
    <source>
        <dbReference type="SAM" id="MobiDB-lite"/>
    </source>
</evidence>
<evidence type="ECO:0000256" key="2">
    <source>
        <dbReference type="ARBA" id="ARBA00022741"/>
    </source>
</evidence>
<dbReference type="InterPro" id="IPR009926">
    <property type="entry name" value="T3SS_YcgR_PilZN"/>
</dbReference>
<accession>A0A0M0I493</accession>
<organism evidence="7 8">
    <name type="scientific">Vibrio hepatarius</name>
    <dbReference type="NCBI Taxonomy" id="171383"/>
    <lineage>
        <taxon>Bacteria</taxon>
        <taxon>Pseudomonadati</taxon>
        <taxon>Pseudomonadota</taxon>
        <taxon>Gammaproteobacteria</taxon>
        <taxon>Vibrionales</taxon>
        <taxon>Vibrionaceae</taxon>
        <taxon>Vibrio</taxon>
        <taxon>Vibrio oreintalis group</taxon>
    </lineage>
</organism>
<feature type="domain" description="PilZ" evidence="5">
    <location>
        <begin position="132"/>
        <end position="232"/>
    </location>
</feature>
<feature type="region of interest" description="Disordered" evidence="4">
    <location>
        <begin position="1"/>
        <end position="22"/>
    </location>
</feature>
<dbReference type="InterPro" id="IPR009875">
    <property type="entry name" value="PilZ_domain"/>
</dbReference>
<dbReference type="STRING" id="171383.AKJ31_00745"/>
<dbReference type="Gene3D" id="2.40.10.220">
    <property type="entry name" value="predicted glycosyltransferase like domains"/>
    <property type="match status" value="1"/>
</dbReference>
<keyword evidence="2" id="KW-0547">Nucleotide-binding</keyword>
<evidence type="ECO:0000259" key="5">
    <source>
        <dbReference type="Pfam" id="PF07238"/>
    </source>
</evidence>
<proteinExistence type="predicted"/>
<evidence type="ECO:0000313" key="7">
    <source>
        <dbReference type="EMBL" id="KOO08927.1"/>
    </source>
</evidence>
<comment type="caution">
    <text evidence="7">The sequence shown here is derived from an EMBL/GenBank/DDBJ whole genome shotgun (WGS) entry which is preliminary data.</text>
</comment>